<proteinExistence type="predicted"/>
<dbReference type="AlphaFoldDB" id="A0A451BM18"/>
<dbReference type="EMBL" id="CAADHB010000046">
    <property type="protein sequence ID" value="VFK79349.1"/>
    <property type="molecule type" value="Genomic_DNA"/>
</dbReference>
<protein>
    <submittedName>
        <fullName evidence="2">Uncharacterized protein</fullName>
    </submittedName>
</protein>
<name>A0A451BM18_9GAMM</name>
<keyword evidence="1" id="KW-0472">Membrane</keyword>
<gene>
    <name evidence="2" type="ORF">BECKSD772D_GA0070982_10462</name>
</gene>
<feature type="transmembrane region" description="Helical" evidence="1">
    <location>
        <begin position="20"/>
        <end position="40"/>
    </location>
</feature>
<evidence type="ECO:0000313" key="2">
    <source>
        <dbReference type="EMBL" id="VFK79349.1"/>
    </source>
</evidence>
<evidence type="ECO:0000256" key="1">
    <source>
        <dbReference type="SAM" id="Phobius"/>
    </source>
</evidence>
<feature type="transmembrane region" description="Helical" evidence="1">
    <location>
        <begin position="60"/>
        <end position="83"/>
    </location>
</feature>
<keyword evidence="1" id="KW-1133">Transmembrane helix</keyword>
<reference evidence="2" key="1">
    <citation type="submission" date="2019-02" db="EMBL/GenBank/DDBJ databases">
        <authorList>
            <person name="Gruber-Vodicka R. H."/>
            <person name="Seah K. B. B."/>
        </authorList>
    </citation>
    <scope>NUCLEOTIDE SEQUENCE</scope>
    <source>
        <strain evidence="2">BECK_S127</strain>
    </source>
</reference>
<keyword evidence="1" id="KW-0812">Transmembrane</keyword>
<sequence>MLFLALPEKPHAENELTGILQFVSYGFVILTISLFVVWFFGIMIPGQKDIDLDALVKNQFLATLTILGMITVLSIVSLIVWAVTQSGISDYRGSIQG</sequence>
<accession>A0A451BM18</accession>
<organism evidence="2">
    <name type="scientific">Candidatus Kentrum sp. SD</name>
    <dbReference type="NCBI Taxonomy" id="2126332"/>
    <lineage>
        <taxon>Bacteria</taxon>
        <taxon>Pseudomonadati</taxon>
        <taxon>Pseudomonadota</taxon>
        <taxon>Gammaproteobacteria</taxon>
        <taxon>Candidatus Kentrum</taxon>
    </lineage>
</organism>